<dbReference type="InterPro" id="IPR022372">
    <property type="entry name" value="Accessory_SS_Asp1"/>
</dbReference>
<comment type="caution">
    <text evidence="1">The sequence shown here is derived from an EMBL/GenBank/DDBJ whole genome shotgun (WGS) entry which is preliminary data.</text>
</comment>
<dbReference type="Proteomes" id="UP000242752">
    <property type="component" value="Unassembled WGS sequence"/>
</dbReference>
<dbReference type="Pfam" id="PF16993">
    <property type="entry name" value="Asp1"/>
    <property type="match status" value="1"/>
</dbReference>
<dbReference type="AlphaFoldDB" id="A0A2K3YW76"/>
<evidence type="ECO:0000313" key="2">
    <source>
        <dbReference type="Proteomes" id="UP000242752"/>
    </source>
</evidence>
<dbReference type="OrthoDB" id="9767875at2"/>
<proteinExistence type="predicted"/>
<dbReference type="GO" id="GO:0015031">
    <property type="term" value="P:protein transport"/>
    <property type="evidence" value="ECO:0007669"/>
    <property type="project" value="InterPro"/>
</dbReference>
<gene>
    <name evidence="1" type="ORF">CD122_01250</name>
</gene>
<name>A0A2K3YW76_9STAP</name>
<reference evidence="1 2" key="1">
    <citation type="submission" date="2017-08" db="EMBL/GenBank/DDBJ databases">
        <title>Draft genome sequences of 64 type strains of genus Staph aureus.</title>
        <authorList>
            <person name="Cole K."/>
            <person name="Golubchik T."/>
            <person name="Russell J."/>
            <person name="Foster D."/>
            <person name="Llewelyn M."/>
            <person name="Wilson D."/>
            <person name="Crook D."/>
            <person name="Paul J."/>
        </authorList>
    </citation>
    <scope>NUCLEOTIDE SEQUENCE [LARGE SCALE GENOMIC DNA]</scope>
    <source>
        <strain evidence="1 2">DSM 21968</strain>
    </source>
</reference>
<sequence>MKYFIPAWYSGHQWWESKMEPYFYNQAETTFDDMISLMSMHRLNHESFQMIVLNYTPDLRTFLHRHDLFDMTY</sequence>
<keyword evidence="2" id="KW-1185">Reference proteome</keyword>
<evidence type="ECO:0008006" key="3">
    <source>
        <dbReference type="Google" id="ProtNLM"/>
    </source>
</evidence>
<accession>A0A2K3YW76</accession>
<protein>
    <recommendedName>
        <fullName evidence="3">Accessory Sec system protein Asp1</fullName>
    </recommendedName>
</protein>
<organism evidence="1 2">
    <name type="scientific">Staphylococcus rostri</name>
    <dbReference type="NCBI Taxonomy" id="522262"/>
    <lineage>
        <taxon>Bacteria</taxon>
        <taxon>Bacillati</taxon>
        <taxon>Bacillota</taxon>
        <taxon>Bacilli</taxon>
        <taxon>Bacillales</taxon>
        <taxon>Staphylococcaceae</taxon>
        <taxon>Staphylococcus</taxon>
    </lineage>
</organism>
<evidence type="ECO:0000313" key="1">
    <source>
        <dbReference type="EMBL" id="PNZ29856.1"/>
    </source>
</evidence>
<dbReference type="EMBL" id="PPRF01000011">
    <property type="protein sequence ID" value="PNZ29856.1"/>
    <property type="molecule type" value="Genomic_DNA"/>
</dbReference>